<dbReference type="FunFam" id="3.40.50.10490:FF:000071">
    <property type="entry name" value="Glucose-6-phosphate isomerase"/>
    <property type="match status" value="1"/>
</dbReference>
<evidence type="ECO:0000256" key="1">
    <source>
        <dbReference type="ARBA" id="ARBA00006604"/>
    </source>
</evidence>
<dbReference type="GO" id="GO:0051156">
    <property type="term" value="P:glucose 6-phosphate metabolic process"/>
    <property type="evidence" value="ECO:0007669"/>
    <property type="project" value="TreeGrafter"/>
</dbReference>
<comment type="pathway">
    <text evidence="6 7">Carbohydrate degradation; glycolysis; D-glyceraldehyde 3-phosphate and glycerone phosphate from D-glucose: step 2/4.</text>
</comment>
<dbReference type="InterPro" id="IPR046348">
    <property type="entry name" value="SIS_dom_sf"/>
</dbReference>
<evidence type="ECO:0000256" key="5">
    <source>
        <dbReference type="ARBA" id="ARBA00023235"/>
    </source>
</evidence>
<dbReference type="CDD" id="cd05015">
    <property type="entry name" value="SIS_PGI_1"/>
    <property type="match status" value="1"/>
</dbReference>
<comment type="catalytic activity">
    <reaction evidence="6 7">
        <text>alpha-D-glucose 6-phosphate = beta-D-fructose 6-phosphate</text>
        <dbReference type="Rhea" id="RHEA:11816"/>
        <dbReference type="ChEBI" id="CHEBI:57634"/>
        <dbReference type="ChEBI" id="CHEBI:58225"/>
        <dbReference type="EC" id="5.3.1.9"/>
    </reaction>
</comment>
<dbReference type="SUPFAM" id="SSF53697">
    <property type="entry name" value="SIS domain"/>
    <property type="match status" value="1"/>
</dbReference>
<dbReference type="UniPathway" id="UPA00109">
    <property type="reaction ID" value="UER00181"/>
</dbReference>
<proteinExistence type="inferred from homology"/>
<comment type="similarity">
    <text evidence="1 6 7">Belongs to the GPI family.</text>
</comment>
<protein>
    <recommendedName>
        <fullName evidence="6">Glucose-6-phosphate isomerase</fullName>
        <shortName evidence="6">GPI</shortName>
        <ecNumber evidence="6">5.3.1.9</ecNumber>
    </recommendedName>
    <alternativeName>
        <fullName evidence="6">Phosphoglucose isomerase</fullName>
        <shortName evidence="6">PGI</shortName>
    </alternativeName>
    <alternativeName>
        <fullName evidence="6">Phosphohexose isomerase</fullName>
        <shortName evidence="6">PHI</shortName>
    </alternativeName>
</protein>
<dbReference type="AlphaFoldDB" id="A0A7V4U0G4"/>
<dbReference type="GO" id="GO:0097367">
    <property type="term" value="F:carbohydrate derivative binding"/>
    <property type="evidence" value="ECO:0007669"/>
    <property type="project" value="InterPro"/>
</dbReference>
<dbReference type="InterPro" id="IPR035482">
    <property type="entry name" value="SIS_PGI_2"/>
</dbReference>
<dbReference type="Gene3D" id="3.40.50.10490">
    <property type="entry name" value="Glucose-6-phosphate isomerase like protein, domain 1"/>
    <property type="match status" value="2"/>
</dbReference>
<gene>
    <name evidence="6" type="primary">pgi</name>
    <name evidence="8" type="ORF">ENK44_08600</name>
</gene>
<dbReference type="FunFam" id="3.40.50.10490:FF:000016">
    <property type="entry name" value="Glucose-6-phosphate isomerase"/>
    <property type="match status" value="1"/>
</dbReference>
<organism evidence="8">
    <name type="scientific">Caldithrix abyssi</name>
    <dbReference type="NCBI Taxonomy" id="187145"/>
    <lineage>
        <taxon>Bacteria</taxon>
        <taxon>Pseudomonadati</taxon>
        <taxon>Calditrichota</taxon>
        <taxon>Calditrichia</taxon>
        <taxon>Calditrichales</taxon>
        <taxon>Calditrichaceae</taxon>
        <taxon>Caldithrix</taxon>
    </lineage>
</organism>
<keyword evidence="2 6" id="KW-0312">Gluconeogenesis</keyword>
<dbReference type="EC" id="5.3.1.9" evidence="6"/>
<reference evidence="8" key="1">
    <citation type="journal article" date="2020" name="mSystems">
        <title>Genome- and Community-Level Interaction Insights into Carbon Utilization and Element Cycling Functions of Hydrothermarchaeota in Hydrothermal Sediment.</title>
        <authorList>
            <person name="Zhou Z."/>
            <person name="Liu Y."/>
            <person name="Xu W."/>
            <person name="Pan J."/>
            <person name="Luo Z.H."/>
            <person name="Li M."/>
        </authorList>
    </citation>
    <scope>NUCLEOTIDE SEQUENCE [LARGE SCALE GENOMIC DNA]</scope>
    <source>
        <strain evidence="8">HyVt-577</strain>
    </source>
</reference>
<evidence type="ECO:0000256" key="3">
    <source>
        <dbReference type="ARBA" id="ARBA00022490"/>
    </source>
</evidence>
<keyword evidence="5 6" id="KW-0413">Isomerase</keyword>
<sequence length="460" mass="52050">MDIHLDFSNVMETNVGSEHGLTLDDFEALIPQGHEILTALRQKANDHSLEFYNLPFSEEQLDEIEKYAELARKRFDSYVHLGIGGSALGPIALHTSLAGSYYNLSDKKPKMFFPDNVDPDWVHELLQHIDVSKTLFHVVSKSGSTAETAAQMLYFVHHMTEMMGESFYKNLLFTTDPVEGLLNRIAREYPIKCFRIPPGVGGRFSVLTPVGLLSAALAGINIREILRGAREMARLCDTDNLMENPAYIYAVIHYLYMHRQKNISVMMAYSNRLRDLADWYRQLWAESLGKRFNTNGERVEVGQTPVKAVGATDQHSQVQLYVEGPNDKVITFLQVENFEENTPLKNHFTYIPEFDYLDGKTLAELLNSEKQATELALTNNQRPNLTIKFSAVNEANIGAFFFLLEAATAFAGGFLDINAFDQPGVEEGKIATYALMGRKGFEQKKEEIESLFARKKAFYL</sequence>
<dbReference type="InterPro" id="IPR001672">
    <property type="entry name" value="G6P_Isomerase"/>
</dbReference>
<dbReference type="GO" id="GO:0006096">
    <property type="term" value="P:glycolytic process"/>
    <property type="evidence" value="ECO:0007669"/>
    <property type="project" value="UniProtKB-UniRule"/>
</dbReference>
<keyword evidence="4 6" id="KW-0324">Glycolysis</keyword>
<name>A0A7V4U0G4_CALAY</name>
<dbReference type="GO" id="GO:0004347">
    <property type="term" value="F:glucose-6-phosphate isomerase activity"/>
    <property type="evidence" value="ECO:0007669"/>
    <property type="project" value="UniProtKB-UniRule"/>
</dbReference>
<comment type="function">
    <text evidence="6">Catalyzes the reversible isomerization of glucose-6-phosphate to fructose-6-phosphate.</text>
</comment>
<feature type="active site" description="Proton donor" evidence="6">
    <location>
        <position position="286"/>
    </location>
</feature>
<evidence type="ECO:0000313" key="8">
    <source>
        <dbReference type="EMBL" id="HGY55746.1"/>
    </source>
</evidence>
<keyword evidence="3 6" id="KW-0963">Cytoplasm</keyword>
<comment type="pathway">
    <text evidence="6">Carbohydrate biosynthesis; gluconeogenesis.</text>
</comment>
<evidence type="ECO:0000256" key="4">
    <source>
        <dbReference type="ARBA" id="ARBA00023152"/>
    </source>
</evidence>
<comment type="subcellular location">
    <subcellularLocation>
        <location evidence="6">Cytoplasm</location>
    </subcellularLocation>
</comment>
<dbReference type="CDD" id="cd05016">
    <property type="entry name" value="SIS_PGI_2"/>
    <property type="match status" value="1"/>
</dbReference>
<dbReference type="GO" id="GO:0006094">
    <property type="term" value="P:gluconeogenesis"/>
    <property type="evidence" value="ECO:0007669"/>
    <property type="project" value="UniProtKB-UniRule"/>
</dbReference>
<dbReference type="InterPro" id="IPR035476">
    <property type="entry name" value="SIS_PGI_1"/>
</dbReference>
<dbReference type="Proteomes" id="UP000885779">
    <property type="component" value="Unassembled WGS sequence"/>
</dbReference>
<dbReference type="PROSITE" id="PS51463">
    <property type="entry name" value="P_GLUCOSE_ISOMERASE_3"/>
    <property type="match status" value="1"/>
</dbReference>
<dbReference type="HAMAP" id="MF_00473">
    <property type="entry name" value="G6P_isomerase"/>
    <property type="match status" value="1"/>
</dbReference>
<dbReference type="Pfam" id="PF00342">
    <property type="entry name" value="PGI"/>
    <property type="match status" value="1"/>
</dbReference>
<dbReference type="PANTHER" id="PTHR11469">
    <property type="entry name" value="GLUCOSE-6-PHOSPHATE ISOMERASE"/>
    <property type="match status" value="1"/>
</dbReference>
<evidence type="ECO:0000256" key="2">
    <source>
        <dbReference type="ARBA" id="ARBA00022432"/>
    </source>
</evidence>
<evidence type="ECO:0000256" key="7">
    <source>
        <dbReference type="RuleBase" id="RU000612"/>
    </source>
</evidence>
<dbReference type="GO" id="GO:0048029">
    <property type="term" value="F:monosaccharide binding"/>
    <property type="evidence" value="ECO:0007669"/>
    <property type="project" value="TreeGrafter"/>
</dbReference>
<dbReference type="UniPathway" id="UPA00138"/>
<dbReference type="EMBL" id="DRQG01000081">
    <property type="protein sequence ID" value="HGY55746.1"/>
    <property type="molecule type" value="Genomic_DNA"/>
</dbReference>
<feature type="active site" evidence="6">
    <location>
        <position position="429"/>
    </location>
</feature>
<dbReference type="PRINTS" id="PR00662">
    <property type="entry name" value="G6PISOMERASE"/>
</dbReference>
<comment type="caution">
    <text evidence="8">The sequence shown here is derived from an EMBL/GenBank/DDBJ whole genome shotgun (WGS) entry which is preliminary data.</text>
</comment>
<accession>A0A7V4U0G4</accession>
<dbReference type="PANTHER" id="PTHR11469:SF1">
    <property type="entry name" value="GLUCOSE-6-PHOSPHATE ISOMERASE"/>
    <property type="match status" value="1"/>
</dbReference>
<evidence type="ECO:0000256" key="6">
    <source>
        <dbReference type="HAMAP-Rule" id="MF_00473"/>
    </source>
</evidence>
<dbReference type="GO" id="GO:0005829">
    <property type="term" value="C:cytosol"/>
    <property type="evidence" value="ECO:0007669"/>
    <property type="project" value="TreeGrafter"/>
</dbReference>
<feature type="active site" evidence="6">
    <location>
        <position position="315"/>
    </location>
</feature>